<dbReference type="OrthoDB" id="5534248at2759"/>
<keyword evidence="3" id="KW-1185">Reference proteome</keyword>
<dbReference type="Proteomes" id="UP000187429">
    <property type="component" value="Unassembled WGS sequence"/>
</dbReference>
<dbReference type="PANTHER" id="PTHR47027">
    <property type="entry name" value="REVERSE TRANSCRIPTASE DOMAIN-CONTAINING PROTEIN"/>
    <property type="match status" value="1"/>
</dbReference>
<dbReference type="InterPro" id="IPR000477">
    <property type="entry name" value="RT_dom"/>
</dbReference>
<evidence type="ECO:0000259" key="1">
    <source>
        <dbReference type="PROSITE" id="PS50878"/>
    </source>
</evidence>
<organism evidence="2 3">
    <name type="scientific">Smittium culicis</name>
    <dbReference type="NCBI Taxonomy" id="133412"/>
    <lineage>
        <taxon>Eukaryota</taxon>
        <taxon>Fungi</taxon>
        <taxon>Fungi incertae sedis</taxon>
        <taxon>Zoopagomycota</taxon>
        <taxon>Kickxellomycotina</taxon>
        <taxon>Harpellomycetes</taxon>
        <taxon>Harpellales</taxon>
        <taxon>Legeriomycetaceae</taxon>
        <taxon>Smittium</taxon>
    </lineage>
</organism>
<reference evidence="3" key="1">
    <citation type="submission" date="2017-01" db="EMBL/GenBank/DDBJ databases">
        <authorList>
            <person name="Wang Y."/>
            <person name="White M."/>
            <person name="Kvist S."/>
            <person name="Moncalvo J.-M."/>
        </authorList>
    </citation>
    <scope>NUCLEOTIDE SEQUENCE [LARGE SCALE GENOMIC DNA]</scope>
    <source>
        <strain evidence="3">ID-206-W2</strain>
    </source>
</reference>
<protein>
    <recommendedName>
        <fullName evidence="1">Reverse transcriptase domain-containing protein</fullName>
    </recommendedName>
</protein>
<proteinExistence type="predicted"/>
<evidence type="ECO:0000313" key="3">
    <source>
        <dbReference type="Proteomes" id="UP000187429"/>
    </source>
</evidence>
<gene>
    <name evidence="2" type="ORF">AYI69_g9355</name>
</gene>
<name>A0A1R1XD76_9FUNG</name>
<comment type="caution">
    <text evidence="2">The sequence shown here is derived from an EMBL/GenBank/DDBJ whole genome shotgun (WGS) entry which is preliminary data.</text>
</comment>
<dbReference type="AlphaFoldDB" id="A0A1R1XD76"/>
<evidence type="ECO:0000313" key="2">
    <source>
        <dbReference type="EMBL" id="OMJ12601.1"/>
    </source>
</evidence>
<dbReference type="PROSITE" id="PS50878">
    <property type="entry name" value="RT_POL"/>
    <property type="match status" value="1"/>
</dbReference>
<feature type="domain" description="Reverse transcriptase" evidence="1">
    <location>
        <begin position="1"/>
        <end position="95"/>
    </location>
</feature>
<sequence length="95" mass="10424">MIKGMYDAPKITVRVGSEVSNPTEYLCGIRQGFPASPIFFGFCINDIFEGVRSVWVPELTSHIPELLFADDSVLLAESSADLQTSLNTITVQLNT</sequence>
<accession>A0A1R1XD76</accession>
<dbReference type="PANTHER" id="PTHR47027:SF20">
    <property type="entry name" value="REVERSE TRANSCRIPTASE-LIKE PROTEIN WITH RNA-DIRECTED DNA POLYMERASE DOMAIN"/>
    <property type="match status" value="1"/>
</dbReference>
<dbReference type="Pfam" id="PF00078">
    <property type="entry name" value="RVT_1"/>
    <property type="match status" value="1"/>
</dbReference>
<dbReference type="EMBL" id="LSSM01005485">
    <property type="protein sequence ID" value="OMJ12601.1"/>
    <property type="molecule type" value="Genomic_DNA"/>
</dbReference>